<protein>
    <submittedName>
        <fullName evidence="3">P-loop containing nucleoside triphosphate hydrolase protein</fullName>
    </submittedName>
</protein>
<gene>
    <name evidence="3" type="ORF">B0J13DRAFT_628763</name>
</gene>
<evidence type="ECO:0000259" key="2">
    <source>
        <dbReference type="Pfam" id="PF01926"/>
    </source>
</evidence>
<reference evidence="3" key="1">
    <citation type="journal article" date="2021" name="Nat. Commun.">
        <title>Genetic determinants of endophytism in the Arabidopsis root mycobiome.</title>
        <authorList>
            <person name="Mesny F."/>
            <person name="Miyauchi S."/>
            <person name="Thiergart T."/>
            <person name="Pickel B."/>
            <person name="Atanasova L."/>
            <person name="Karlsson M."/>
            <person name="Huettel B."/>
            <person name="Barry K.W."/>
            <person name="Haridas S."/>
            <person name="Chen C."/>
            <person name="Bauer D."/>
            <person name="Andreopoulos W."/>
            <person name="Pangilinan J."/>
            <person name="LaButti K."/>
            <person name="Riley R."/>
            <person name="Lipzen A."/>
            <person name="Clum A."/>
            <person name="Drula E."/>
            <person name="Henrissat B."/>
            <person name="Kohler A."/>
            <person name="Grigoriev I.V."/>
            <person name="Martin F.M."/>
            <person name="Hacquard S."/>
        </authorList>
    </citation>
    <scope>NUCLEOTIDE SEQUENCE</scope>
    <source>
        <strain evidence="3">MPI-CAGE-AT-0021</strain>
    </source>
</reference>
<dbReference type="EMBL" id="JAGMUU010000026">
    <property type="protein sequence ID" value="KAH7122104.1"/>
    <property type="molecule type" value="Genomic_DNA"/>
</dbReference>
<dbReference type="InterPro" id="IPR027417">
    <property type="entry name" value="P-loop_NTPase"/>
</dbReference>
<name>A0A9P9IJV5_9HYPO</name>
<dbReference type="Gene3D" id="3.40.50.300">
    <property type="entry name" value="P-loop containing nucleotide triphosphate hydrolases"/>
    <property type="match status" value="1"/>
</dbReference>
<dbReference type="Proteomes" id="UP000717696">
    <property type="component" value="Unassembled WGS sequence"/>
</dbReference>
<evidence type="ECO:0000256" key="1">
    <source>
        <dbReference type="SAM" id="Coils"/>
    </source>
</evidence>
<dbReference type="OrthoDB" id="8954335at2759"/>
<dbReference type="Pfam" id="PF01926">
    <property type="entry name" value="MMR_HSR1"/>
    <property type="match status" value="1"/>
</dbReference>
<comment type="caution">
    <text evidence="3">The sequence shown here is derived from an EMBL/GenBank/DDBJ whole genome shotgun (WGS) entry which is preliminary data.</text>
</comment>
<dbReference type="GO" id="GO:0005525">
    <property type="term" value="F:GTP binding"/>
    <property type="evidence" value="ECO:0007669"/>
    <property type="project" value="InterPro"/>
</dbReference>
<evidence type="ECO:0000313" key="3">
    <source>
        <dbReference type="EMBL" id="KAH7122104.1"/>
    </source>
</evidence>
<keyword evidence="1" id="KW-0175">Coiled coil</keyword>
<dbReference type="SUPFAM" id="SSF52540">
    <property type="entry name" value="P-loop containing nucleoside triphosphate hydrolases"/>
    <property type="match status" value="1"/>
</dbReference>
<dbReference type="InterPro" id="IPR006073">
    <property type="entry name" value="GTP-bd"/>
</dbReference>
<evidence type="ECO:0000313" key="4">
    <source>
        <dbReference type="Proteomes" id="UP000717696"/>
    </source>
</evidence>
<accession>A0A9P9IJV5</accession>
<dbReference type="GO" id="GO:0016787">
    <property type="term" value="F:hydrolase activity"/>
    <property type="evidence" value="ECO:0007669"/>
    <property type="project" value="UniProtKB-KW"/>
</dbReference>
<dbReference type="CDD" id="cd00882">
    <property type="entry name" value="Ras_like_GTPase"/>
    <property type="match status" value="1"/>
</dbReference>
<feature type="coiled-coil region" evidence="1">
    <location>
        <begin position="198"/>
        <end position="257"/>
    </location>
</feature>
<dbReference type="AlphaFoldDB" id="A0A9P9IJV5"/>
<sequence length="277" mass="30865">MGMTGAGKTTFISKITGLDMEIGHDLQSCTKEIEVATVKIDGYEVCLIDTPGFDDTELKDTDVLLKIAAWLREDVRLSGILYSHAIDARRVGGAAKRNLAMFQNLVGKDNMRNVKLVTTMWGCVTPEVGSHNLDQLSEKFWRPMTDAGAQMGRCANTLEDGERIIQSILRTSPVTLLFQKEIQEGLELGETAAGKTLTDQLHEIQEKHARELKDLQEQMAATAASRDAAETLLCEQYEKKLRQQVEASEQVRKLRETEIVKLQEEVKMLKNGGCVIL</sequence>
<feature type="domain" description="G" evidence="2">
    <location>
        <begin position="1"/>
        <end position="64"/>
    </location>
</feature>
<keyword evidence="3" id="KW-0378">Hydrolase</keyword>
<organism evidence="3 4">
    <name type="scientific">Dactylonectria estremocensis</name>
    <dbReference type="NCBI Taxonomy" id="1079267"/>
    <lineage>
        <taxon>Eukaryota</taxon>
        <taxon>Fungi</taxon>
        <taxon>Dikarya</taxon>
        <taxon>Ascomycota</taxon>
        <taxon>Pezizomycotina</taxon>
        <taxon>Sordariomycetes</taxon>
        <taxon>Hypocreomycetidae</taxon>
        <taxon>Hypocreales</taxon>
        <taxon>Nectriaceae</taxon>
        <taxon>Dactylonectria</taxon>
    </lineage>
</organism>
<keyword evidence="4" id="KW-1185">Reference proteome</keyword>
<proteinExistence type="predicted"/>